<dbReference type="AlphaFoldDB" id="A0A0D6P7T9"/>
<feature type="transmembrane region" description="Helical" evidence="6">
    <location>
        <begin position="141"/>
        <end position="160"/>
    </location>
</feature>
<gene>
    <name evidence="8" type="ORF">Asru_0303_14</name>
</gene>
<dbReference type="Pfam" id="PF09335">
    <property type="entry name" value="VTT_dom"/>
    <property type="match status" value="1"/>
</dbReference>
<evidence type="ECO:0000256" key="3">
    <source>
        <dbReference type="ARBA" id="ARBA00022692"/>
    </source>
</evidence>
<dbReference type="OrthoDB" id="7348996at2"/>
<feature type="transmembrane region" description="Helical" evidence="6">
    <location>
        <begin position="166"/>
        <end position="186"/>
    </location>
</feature>
<evidence type="ECO:0000256" key="1">
    <source>
        <dbReference type="ARBA" id="ARBA00004651"/>
    </source>
</evidence>
<dbReference type="EMBL" id="BANB01000303">
    <property type="protein sequence ID" value="GAN77411.1"/>
    <property type="molecule type" value="Genomic_DNA"/>
</dbReference>
<feature type="domain" description="VTT" evidence="7">
    <location>
        <begin position="68"/>
        <end position="188"/>
    </location>
</feature>
<accession>A0A0D6P7T9</accession>
<comment type="subcellular location">
    <subcellularLocation>
        <location evidence="1 6">Cell membrane</location>
        <topology evidence="1 6">Multi-pass membrane protein</topology>
    </subcellularLocation>
</comment>
<feature type="transmembrane region" description="Helical" evidence="6">
    <location>
        <begin position="12"/>
        <end position="30"/>
    </location>
</feature>
<evidence type="ECO:0000313" key="8">
    <source>
        <dbReference type="EMBL" id="GAN77411.1"/>
    </source>
</evidence>
<keyword evidence="2 6" id="KW-1003">Cell membrane</keyword>
<protein>
    <recommendedName>
        <fullName evidence="6">TVP38/TMEM64 family membrane protein</fullName>
    </recommendedName>
</protein>
<keyword evidence="4 6" id="KW-1133">Transmembrane helix</keyword>
<keyword evidence="9" id="KW-1185">Reference proteome</keyword>
<keyword evidence="3 6" id="KW-0812">Transmembrane</keyword>
<dbReference type="PANTHER" id="PTHR12677">
    <property type="entry name" value="GOLGI APPARATUS MEMBRANE PROTEIN TVP38-RELATED"/>
    <property type="match status" value="1"/>
</dbReference>
<organism evidence="8 9">
    <name type="scientific">Acidisphaera rubrifaciens HS-AP3</name>
    <dbReference type="NCBI Taxonomy" id="1231350"/>
    <lineage>
        <taxon>Bacteria</taxon>
        <taxon>Pseudomonadati</taxon>
        <taxon>Pseudomonadota</taxon>
        <taxon>Alphaproteobacteria</taxon>
        <taxon>Acetobacterales</taxon>
        <taxon>Acetobacteraceae</taxon>
        <taxon>Acidisphaera</taxon>
    </lineage>
</organism>
<dbReference type="PANTHER" id="PTHR12677:SF59">
    <property type="entry name" value="GOLGI APPARATUS MEMBRANE PROTEIN TVP38-RELATED"/>
    <property type="match status" value="1"/>
</dbReference>
<comment type="caution">
    <text evidence="8">The sequence shown here is derived from an EMBL/GenBank/DDBJ whole genome shotgun (WGS) entry which is preliminary data.</text>
</comment>
<name>A0A0D6P7T9_9PROT</name>
<feature type="transmembrane region" description="Helical" evidence="6">
    <location>
        <begin position="198"/>
        <end position="217"/>
    </location>
</feature>
<dbReference type="RefSeq" id="WP_052945207.1">
    <property type="nucleotide sequence ID" value="NZ_BANB01000303.1"/>
</dbReference>
<evidence type="ECO:0000313" key="9">
    <source>
        <dbReference type="Proteomes" id="UP000032680"/>
    </source>
</evidence>
<reference evidence="8 9" key="1">
    <citation type="submission" date="2012-11" db="EMBL/GenBank/DDBJ databases">
        <title>Whole genome sequence of Acidisphaera rubrifaciens HS-AP3.</title>
        <authorList>
            <person name="Azuma Y."/>
            <person name="Higashiura N."/>
            <person name="Hirakawa H."/>
            <person name="Matsushita K."/>
        </authorList>
    </citation>
    <scope>NUCLEOTIDE SEQUENCE [LARGE SCALE GENOMIC DNA]</scope>
    <source>
        <strain evidence="8 9">HS-AP3</strain>
    </source>
</reference>
<dbReference type="GO" id="GO:0005886">
    <property type="term" value="C:plasma membrane"/>
    <property type="evidence" value="ECO:0007669"/>
    <property type="project" value="UniProtKB-SubCell"/>
</dbReference>
<feature type="transmembrane region" description="Helical" evidence="6">
    <location>
        <begin position="89"/>
        <end position="117"/>
    </location>
</feature>
<proteinExistence type="inferred from homology"/>
<dbReference type="Proteomes" id="UP000032680">
    <property type="component" value="Unassembled WGS sequence"/>
</dbReference>
<evidence type="ECO:0000259" key="7">
    <source>
        <dbReference type="Pfam" id="PF09335"/>
    </source>
</evidence>
<comment type="similarity">
    <text evidence="6">Belongs to the TVP38/TMEM64 family.</text>
</comment>
<evidence type="ECO:0000256" key="2">
    <source>
        <dbReference type="ARBA" id="ARBA00022475"/>
    </source>
</evidence>
<sequence length="228" mass="23879">MPTAQGRARWHGWGRGLGLLAGLLAVGLTLRQGSQLNAGFMNRIAHRADLLGVTVYLGFGALLCTMGVPRQTTAFAAGYAFAPRFGLGVAVLLSLGTQLAGCAANFFWARWVAGAWVRRRLPPRLRRLDASLAGQPFRATLVLRLLPLGSNIALNLIGGVSTVRLGPFLAASAIGYLPQTLIFALLGRGTQVGGRTEIALAAALFAASGLLGVRLMARRPKQGPVSAG</sequence>
<dbReference type="InterPro" id="IPR032816">
    <property type="entry name" value="VTT_dom"/>
</dbReference>
<dbReference type="InterPro" id="IPR015414">
    <property type="entry name" value="TMEM64"/>
</dbReference>
<evidence type="ECO:0000256" key="6">
    <source>
        <dbReference type="RuleBase" id="RU366058"/>
    </source>
</evidence>
<evidence type="ECO:0000256" key="4">
    <source>
        <dbReference type="ARBA" id="ARBA00022989"/>
    </source>
</evidence>
<feature type="transmembrane region" description="Helical" evidence="6">
    <location>
        <begin position="50"/>
        <end position="69"/>
    </location>
</feature>
<keyword evidence="5 6" id="KW-0472">Membrane</keyword>
<evidence type="ECO:0000256" key="5">
    <source>
        <dbReference type="ARBA" id="ARBA00023136"/>
    </source>
</evidence>